<dbReference type="EMBL" id="KN838637">
    <property type="protein sequence ID" value="KIJ99887.1"/>
    <property type="molecule type" value="Genomic_DNA"/>
</dbReference>
<organism evidence="2 3">
    <name type="scientific">Laccaria amethystina LaAM-08-1</name>
    <dbReference type="NCBI Taxonomy" id="1095629"/>
    <lineage>
        <taxon>Eukaryota</taxon>
        <taxon>Fungi</taxon>
        <taxon>Dikarya</taxon>
        <taxon>Basidiomycota</taxon>
        <taxon>Agaricomycotina</taxon>
        <taxon>Agaricomycetes</taxon>
        <taxon>Agaricomycetidae</taxon>
        <taxon>Agaricales</taxon>
        <taxon>Agaricineae</taxon>
        <taxon>Hydnangiaceae</taxon>
        <taxon>Laccaria</taxon>
    </lineage>
</organism>
<gene>
    <name evidence="2" type="ORF">K443DRAFT_132908</name>
</gene>
<name>A0A0C9XV81_9AGAR</name>
<dbReference type="OrthoDB" id="3241567at2759"/>
<dbReference type="AlphaFoldDB" id="A0A0C9XV81"/>
<keyword evidence="3" id="KW-1185">Reference proteome</keyword>
<proteinExistence type="predicted"/>
<evidence type="ECO:0000313" key="2">
    <source>
        <dbReference type="EMBL" id="KIJ99887.1"/>
    </source>
</evidence>
<reference evidence="3" key="2">
    <citation type="submission" date="2015-01" db="EMBL/GenBank/DDBJ databases">
        <title>Evolutionary Origins and Diversification of the Mycorrhizal Mutualists.</title>
        <authorList>
            <consortium name="DOE Joint Genome Institute"/>
            <consortium name="Mycorrhizal Genomics Consortium"/>
            <person name="Kohler A."/>
            <person name="Kuo A."/>
            <person name="Nagy L.G."/>
            <person name="Floudas D."/>
            <person name="Copeland A."/>
            <person name="Barry K.W."/>
            <person name="Cichocki N."/>
            <person name="Veneault-Fourrey C."/>
            <person name="LaButti K."/>
            <person name="Lindquist E.A."/>
            <person name="Lipzen A."/>
            <person name="Lundell T."/>
            <person name="Morin E."/>
            <person name="Murat C."/>
            <person name="Riley R."/>
            <person name="Ohm R."/>
            <person name="Sun H."/>
            <person name="Tunlid A."/>
            <person name="Henrissat B."/>
            <person name="Grigoriev I.V."/>
            <person name="Hibbett D.S."/>
            <person name="Martin F."/>
        </authorList>
    </citation>
    <scope>NUCLEOTIDE SEQUENCE [LARGE SCALE GENOMIC DNA]</scope>
    <source>
        <strain evidence="3">LaAM-08-1</strain>
    </source>
</reference>
<dbReference type="InterPro" id="IPR046522">
    <property type="entry name" value="DUF6699"/>
</dbReference>
<evidence type="ECO:0000259" key="1">
    <source>
        <dbReference type="Pfam" id="PF20415"/>
    </source>
</evidence>
<sequence>MRPSFCRFFSSLGRRPKHYNRNTYNNFMWPSNWIPWWNQTTAVLPNHAPATWPNQTPAPWPNEQSTPWPNQTYSPLPNPCHHTCATGCSNGFPVSVTNNNYYPVASACVANVPLPVAWPTPPVYCTPLVSTVAVAPVALPAVVLPAAAWSAPAVAWNARPATPFTASLTTSPLHPMLCSTPVAYPRLSWSIERFVSTARILTQANAERALYDAELTAQAVPPSISEIRIHVSALREWQGYWGPIFVPQYSTSQGIRNEDVLQGIFNYFQTPLTLFEINRLPHAYQDLVGWEAERRARELPNGGVSSEVERNRGLLRIDLVGAAVGGVQFAGMQLGGGWNTGVFSLNLTN</sequence>
<dbReference type="HOGENOM" id="CLU_797092_0_0_1"/>
<dbReference type="Pfam" id="PF20415">
    <property type="entry name" value="DUF6699"/>
    <property type="match status" value="1"/>
</dbReference>
<reference evidence="2 3" key="1">
    <citation type="submission" date="2014-04" db="EMBL/GenBank/DDBJ databases">
        <authorList>
            <consortium name="DOE Joint Genome Institute"/>
            <person name="Kuo A."/>
            <person name="Kohler A."/>
            <person name="Nagy L.G."/>
            <person name="Floudas D."/>
            <person name="Copeland A."/>
            <person name="Barry K.W."/>
            <person name="Cichocki N."/>
            <person name="Veneault-Fourrey C."/>
            <person name="LaButti K."/>
            <person name="Lindquist E.A."/>
            <person name="Lipzen A."/>
            <person name="Lundell T."/>
            <person name="Morin E."/>
            <person name="Murat C."/>
            <person name="Sun H."/>
            <person name="Tunlid A."/>
            <person name="Henrissat B."/>
            <person name="Grigoriev I.V."/>
            <person name="Hibbett D.S."/>
            <person name="Martin F."/>
            <person name="Nordberg H.P."/>
            <person name="Cantor M.N."/>
            <person name="Hua S.X."/>
        </authorList>
    </citation>
    <scope>NUCLEOTIDE SEQUENCE [LARGE SCALE GENOMIC DNA]</scope>
    <source>
        <strain evidence="2 3">LaAM-08-1</strain>
    </source>
</reference>
<dbReference type="Proteomes" id="UP000054477">
    <property type="component" value="Unassembled WGS sequence"/>
</dbReference>
<feature type="domain" description="DUF6699" evidence="1">
    <location>
        <begin position="187"/>
        <end position="332"/>
    </location>
</feature>
<accession>A0A0C9XV81</accession>
<protein>
    <recommendedName>
        <fullName evidence="1">DUF6699 domain-containing protein</fullName>
    </recommendedName>
</protein>
<evidence type="ECO:0000313" key="3">
    <source>
        <dbReference type="Proteomes" id="UP000054477"/>
    </source>
</evidence>